<name>A0ABV6NS60_9ACTN</name>
<sequence>MQLNPFSGAYLTDPGIIWRRLLDEGSGAYFAEDLGLWLITRYEFVRRALGDPTIFANSLTLLPAYNPTPEALAVFANIDAPPVTAAADPPTHPRTRRALRATFANTDRRVEAQYGDIVRHRVDELVARLTARQGEQVDLVREFAANLPLRVVLDILGVPEEDFGRIKAWSDDQIALVWGQPGPADQVRLARGLLEFWRYCQDMVALRVRQGHDGADFVSRALAYRGGDDEVLTQDEVASMAFNLLVAGHETTAGLLAHVLDLALSEPDRWLGLVADASRAPGFVEETLRLTPAIDGWLRLTLQPVTFGDVTIPAGARCLLLIGAANRDPAVYRDAETFDPERRGREHLSFGYGPHFCIGAALARLEAVVALRRLTDAIPGLRLAPGYVRSYKPNFAFRAHRELPAVIDIEVPAGLRAGGGVLLSGAEAA</sequence>
<dbReference type="PROSITE" id="PS00086">
    <property type="entry name" value="CYTOCHROME_P450"/>
    <property type="match status" value="1"/>
</dbReference>
<comment type="caution">
    <text evidence="3">The sequence shown here is derived from an EMBL/GenBank/DDBJ whole genome shotgun (WGS) entry which is preliminary data.</text>
</comment>
<dbReference type="InterPro" id="IPR002397">
    <property type="entry name" value="Cyt_P450_B"/>
</dbReference>
<reference evidence="3 4" key="1">
    <citation type="submission" date="2024-09" db="EMBL/GenBank/DDBJ databases">
        <authorList>
            <person name="Sun Q."/>
            <person name="Mori K."/>
        </authorList>
    </citation>
    <scope>NUCLEOTIDE SEQUENCE [LARGE SCALE GENOMIC DNA]</scope>
    <source>
        <strain evidence="3 4">TBRC 2205</strain>
    </source>
</reference>
<dbReference type="PRINTS" id="PR00385">
    <property type="entry name" value="P450"/>
</dbReference>
<keyword evidence="2" id="KW-0560">Oxidoreductase</keyword>
<keyword evidence="2" id="KW-0503">Monooxygenase</keyword>
<protein>
    <submittedName>
        <fullName evidence="3">Cytochrome P450</fullName>
    </submittedName>
</protein>
<keyword evidence="2" id="KW-0349">Heme</keyword>
<dbReference type="InterPro" id="IPR017972">
    <property type="entry name" value="Cyt_P450_CS"/>
</dbReference>
<accession>A0ABV6NS60</accession>
<evidence type="ECO:0000313" key="4">
    <source>
        <dbReference type="Proteomes" id="UP001589894"/>
    </source>
</evidence>
<keyword evidence="2" id="KW-0408">Iron</keyword>
<dbReference type="EMBL" id="JBHLUE010000004">
    <property type="protein sequence ID" value="MFC0563526.1"/>
    <property type="molecule type" value="Genomic_DNA"/>
</dbReference>
<evidence type="ECO:0000313" key="3">
    <source>
        <dbReference type="EMBL" id="MFC0563526.1"/>
    </source>
</evidence>
<dbReference type="Proteomes" id="UP001589894">
    <property type="component" value="Unassembled WGS sequence"/>
</dbReference>
<dbReference type="RefSeq" id="WP_377336185.1">
    <property type="nucleotide sequence ID" value="NZ_JBHLUE010000004.1"/>
</dbReference>
<dbReference type="InterPro" id="IPR001128">
    <property type="entry name" value="Cyt_P450"/>
</dbReference>
<keyword evidence="2" id="KW-0479">Metal-binding</keyword>
<dbReference type="PANTHER" id="PTHR46696:SF6">
    <property type="entry name" value="P450, PUTATIVE (EUROFUNG)-RELATED"/>
    <property type="match status" value="1"/>
</dbReference>
<proteinExistence type="inferred from homology"/>
<dbReference type="PANTHER" id="PTHR46696">
    <property type="entry name" value="P450, PUTATIVE (EUROFUNG)-RELATED"/>
    <property type="match status" value="1"/>
</dbReference>
<comment type="similarity">
    <text evidence="1 2">Belongs to the cytochrome P450 family.</text>
</comment>
<dbReference type="Gene3D" id="1.10.630.10">
    <property type="entry name" value="Cytochrome P450"/>
    <property type="match status" value="1"/>
</dbReference>
<dbReference type="PRINTS" id="PR00359">
    <property type="entry name" value="BP450"/>
</dbReference>
<dbReference type="Pfam" id="PF00067">
    <property type="entry name" value="p450"/>
    <property type="match status" value="1"/>
</dbReference>
<evidence type="ECO:0000256" key="1">
    <source>
        <dbReference type="ARBA" id="ARBA00010617"/>
    </source>
</evidence>
<organism evidence="3 4">
    <name type="scientific">Plantactinospora siamensis</name>
    <dbReference type="NCBI Taxonomy" id="555372"/>
    <lineage>
        <taxon>Bacteria</taxon>
        <taxon>Bacillati</taxon>
        <taxon>Actinomycetota</taxon>
        <taxon>Actinomycetes</taxon>
        <taxon>Micromonosporales</taxon>
        <taxon>Micromonosporaceae</taxon>
        <taxon>Plantactinospora</taxon>
    </lineage>
</organism>
<evidence type="ECO:0000256" key="2">
    <source>
        <dbReference type="RuleBase" id="RU000461"/>
    </source>
</evidence>
<keyword evidence="4" id="KW-1185">Reference proteome</keyword>
<gene>
    <name evidence="3" type="ORF">ACFFHU_05000</name>
</gene>
<dbReference type="SUPFAM" id="SSF48264">
    <property type="entry name" value="Cytochrome P450"/>
    <property type="match status" value="1"/>
</dbReference>
<dbReference type="InterPro" id="IPR036396">
    <property type="entry name" value="Cyt_P450_sf"/>
</dbReference>